<evidence type="ECO:0000256" key="1">
    <source>
        <dbReference type="ARBA" id="ARBA00022729"/>
    </source>
</evidence>
<dbReference type="STRING" id="706587.Desti_0080"/>
<dbReference type="CDD" id="cd12797">
    <property type="entry name" value="M23_peptidase"/>
    <property type="match status" value="1"/>
</dbReference>
<dbReference type="Gene3D" id="2.70.70.10">
    <property type="entry name" value="Glucose Permease (Domain IIA)"/>
    <property type="match status" value="1"/>
</dbReference>
<evidence type="ECO:0000313" key="4">
    <source>
        <dbReference type="EMBL" id="AFM22829.1"/>
    </source>
</evidence>
<dbReference type="Proteomes" id="UP000006055">
    <property type="component" value="Chromosome"/>
</dbReference>
<dbReference type="Pfam" id="PF01551">
    <property type="entry name" value="Peptidase_M23"/>
    <property type="match status" value="1"/>
</dbReference>
<gene>
    <name evidence="4" type="ordered locus">Desti_0080</name>
</gene>
<evidence type="ECO:0000259" key="3">
    <source>
        <dbReference type="Pfam" id="PF01551"/>
    </source>
</evidence>
<dbReference type="GO" id="GO:0004222">
    <property type="term" value="F:metalloendopeptidase activity"/>
    <property type="evidence" value="ECO:0007669"/>
    <property type="project" value="TreeGrafter"/>
</dbReference>
<feature type="domain" description="M23ase beta-sheet core" evidence="3">
    <location>
        <begin position="327"/>
        <end position="421"/>
    </location>
</feature>
<dbReference type="PANTHER" id="PTHR21666:SF289">
    <property type="entry name" value="L-ALA--D-GLU ENDOPEPTIDASE"/>
    <property type="match status" value="1"/>
</dbReference>
<accession>I4BZT8</accession>
<dbReference type="PANTHER" id="PTHR21666">
    <property type="entry name" value="PEPTIDASE-RELATED"/>
    <property type="match status" value="1"/>
</dbReference>
<dbReference type="InterPro" id="IPR050570">
    <property type="entry name" value="Cell_wall_metabolism_enzyme"/>
</dbReference>
<organism evidence="4 5">
    <name type="scientific">Desulfomonile tiedjei (strain ATCC 49306 / DSM 6799 / DCB-1)</name>
    <dbReference type="NCBI Taxonomy" id="706587"/>
    <lineage>
        <taxon>Bacteria</taxon>
        <taxon>Pseudomonadati</taxon>
        <taxon>Thermodesulfobacteriota</taxon>
        <taxon>Desulfomonilia</taxon>
        <taxon>Desulfomonilales</taxon>
        <taxon>Desulfomonilaceae</taxon>
        <taxon>Desulfomonile</taxon>
    </lineage>
</organism>
<protein>
    <submittedName>
        <fullName evidence="4">Metalloendopeptidase-like membrane protein</fullName>
    </submittedName>
</protein>
<name>I4BZT8_DESTA</name>
<keyword evidence="2" id="KW-1133">Transmembrane helix</keyword>
<evidence type="ECO:0000313" key="5">
    <source>
        <dbReference type="Proteomes" id="UP000006055"/>
    </source>
</evidence>
<keyword evidence="2" id="KW-0472">Membrane</keyword>
<evidence type="ECO:0000256" key="2">
    <source>
        <dbReference type="SAM" id="Phobius"/>
    </source>
</evidence>
<keyword evidence="5" id="KW-1185">Reference proteome</keyword>
<dbReference type="eggNOG" id="COG0739">
    <property type="taxonomic scope" value="Bacteria"/>
</dbReference>
<dbReference type="MEROPS" id="M23.009"/>
<reference evidence="5" key="1">
    <citation type="submission" date="2012-06" db="EMBL/GenBank/DDBJ databases">
        <title>Complete sequence of chromosome of Desulfomonile tiedjei DSM 6799.</title>
        <authorList>
            <person name="Lucas S."/>
            <person name="Copeland A."/>
            <person name="Lapidus A."/>
            <person name="Glavina del Rio T."/>
            <person name="Dalin E."/>
            <person name="Tice H."/>
            <person name="Bruce D."/>
            <person name="Goodwin L."/>
            <person name="Pitluck S."/>
            <person name="Peters L."/>
            <person name="Ovchinnikova G."/>
            <person name="Zeytun A."/>
            <person name="Lu M."/>
            <person name="Kyrpides N."/>
            <person name="Mavromatis K."/>
            <person name="Ivanova N."/>
            <person name="Brettin T."/>
            <person name="Detter J.C."/>
            <person name="Han C."/>
            <person name="Larimer F."/>
            <person name="Land M."/>
            <person name="Hauser L."/>
            <person name="Markowitz V."/>
            <person name="Cheng J.-F."/>
            <person name="Hugenholtz P."/>
            <person name="Woyke T."/>
            <person name="Wu D."/>
            <person name="Spring S."/>
            <person name="Schroeder M."/>
            <person name="Brambilla E."/>
            <person name="Klenk H.-P."/>
            <person name="Eisen J.A."/>
        </authorList>
    </citation>
    <scope>NUCLEOTIDE SEQUENCE [LARGE SCALE GENOMIC DNA]</scope>
    <source>
        <strain evidence="5">ATCC 49306 / DSM 6799 / DCB-1</strain>
    </source>
</reference>
<proteinExistence type="predicted"/>
<dbReference type="Gene3D" id="3.10.450.350">
    <property type="match status" value="1"/>
</dbReference>
<dbReference type="SUPFAM" id="SSF51261">
    <property type="entry name" value="Duplicated hybrid motif"/>
    <property type="match status" value="1"/>
</dbReference>
<dbReference type="HOGENOM" id="CLU_026846_4_1_7"/>
<dbReference type="AlphaFoldDB" id="I4BZT8"/>
<dbReference type="RefSeq" id="WP_014807988.1">
    <property type="nucleotide sequence ID" value="NC_018025.1"/>
</dbReference>
<dbReference type="KEGG" id="dti:Desti_0080"/>
<dbReference type="InterPro" id="IPR011055">
    <property type="entry name" value="Dup_hybrid_motif"/>
</dbReference>
<dbReference type="OrthoDB" id="9815245at2"/>
<dbReference type="InterPro" id="IPR016047">
    <property type="entry name" value="M23ase_b-sheet_dom"/>
</dbReference>
<feature type="transmembrane region" description="Helical" evidence="2">
    <location>
        <begin position="33"/>
        <end position="52"/>
    </location>
</feature>
<dbReference type="EMBL" id="CP003360">
    <property type="protein sequence ID" value="AFM22829.1"/>
    <property type="molecule type" value="Genomic_DNA"/>
</dbReference>
<keyword evidence="2" id="KW-0812">Transmembrane</keyword>
<sequence>MEQRAVRRHLYHIVDVKREFRFENRKRGLSGRVGATLVVILLTCSAICLFYLPGNSNHFPSSCSLPAATMNKFEESACKELTDAAADSEKPYCEDLQEITEVTGQGETLLSLMGDNIPDEASAQRVATIIANEIQRHSDPKLNARTALKPGTRYTISLNKDDQFLKATIELDPSNVYHIVSEPTGLRTWKEEVVLDFKTEVLCFKMRGSLAESVLSAGEGAKLASELAAVFRYDIDFQSESMRGDTCRVLFERRYADDKPSGYGQVLAAVYEGKKTGIKTAVWFKDQYYDEKGVELKKSFLRSPLSVIRITSHYGNRFHPILRVWRKHNGVDYGAAAGTPVKSIANGVVTFAGWQNGYGKYVIIRHNNGYESRYGHLQKYFVQAGQSIRQGDRIGLVGMTGLATGPHLDFQLLSHNRHVNPLSVIRIETPKTVVAPLKPRFLFVKQECLEPLLNANRQAFTKTDTGNRLALNNR</sequence>
<keyword evidence="1" id="KW-0732">Signal</keyword>